<dbReference type="Proteomes" id="UP000310477">
    <property type="component" value="Unassembled WGS sequence"/>
</dbReference>
<dbReference type="EMBL" id="SWBO01000004">
    <property type="protein sequence ID" value="TKC01442.1"/>
    <property type="molecule type" value="Genomic_DNA"/>
</dbReference>
<dbReference type="InterPro" id="IPR009057">
    <property type="entry name" value="Homeodomain-like_sf"/>
</dbReference>
<keyword evidence="1" id="KW-0805">Transcription regulation</keyword>
<keyword evidence="3" id="KW-0804">Transcription</keyword>
<evidence type="ECO:0000256" key="2">
    <source>
        <dbReference type="ARBA" id="ARBA00023125"/>
    </source>
</evidence>
<dbReference type="AlphaFoldDB" id="A0A4U1C658"/>
<proteinExistence type="predicted"/>
<protein>
    <submittedName>
        <fullName evidence="5">Helix-turn-helix transcriptional regulator</fullName>
    </submittedName>
</protein>
<evidence type="ECO:0000313" key="5">
    <source>
        <dbReference type="EMBL" id="TKC01442.1"/>
    </source>
</evidence>
<dbReference type="SUPFAM" id="SSF46689">
    <property type="entry name" value="Homeodomain-like"/>
    <property type="match status" value="2"/>
</dbReference>
<evidence type="ECO:0000256" key="1">
    <source>
        <dbReference type="ARBA" id="ARBA00023015"/>
    </source>
</evidence>
<dbReference type="SMART" id="SM00342">
    <property type="entry name" value="HTH_ARAC"/>
    <property type="match status" value="1"/>
</dbReference>
<keyword evidence="2" id="KW-0238">DNA-binding</keyword>
<sequence length="309" mass="35543">MTPKGEELTQKGEIPLIFELKRKITASFSAQDDISSAQNSSTKILKMIFVLKGTLTICGLHSKKPLGILTDQQHNLIINSEDLVWKTDHKDHEIFCLDIDLFFLERYLPVEHLGLLNLKKGLETNQLAMFSPQNLHINPEIVTILNNLKTSNHTGFCERLFLEAKVLELLMFQSSQFEHLSENAELRQLKEDEMNRMLAVKEILVNHIDNPFSLRHLAHMVGTNEFNLKRNFKIAFGTTVYGYLNQYKMEMAKTMLLAKNITIAEIANKMGYTYPTHFSNAFKKYFGYLPNKLKSGKLSVLIFRGLENF</sequence>
<dbReference type="InterPro" id="IPR018062">
    <property type="entry name" value="HTH_AraC-typ_CS"/>
</dbReference>
<feature type="domain" description="HTH araC/xylS-type" evidence="4">
    <location>
        <begin position="198"/>
        <end position="296"/>
    </location>
</feature>
<evidence type="ECO:0000313" key="6">
    <source>
        <dbReference type="Proteomes" id="UP000310477"/>
    </source>
</evidence>
<evidence type="ECO:0000256" key="3">
    <source>
        <dbReference type="ARBA" id="ARBA00023163"/>
    </source>
</evidence>
<dbReference type="GO" id="GO:0003700">
    <property type="term" value="F:DNA-binding transcription factor activity"/>
    <property type="evidence" value="ECO:0007669"/>
    <property type="project" value="InterPro"/>
</dbReference>
<organism evidence="5 6">
    <name type="scientific">Pedobacter cryotolerans</name>
    <dbReference type="NCBI Taxonomy" id="2571270"/>
    <lineage>
        <taxon>Bacteria</taxon>
        <taxon>Pseudomonadati</taxon>
        <taxon>Bacteroidota</taxon>
        <taxon>Sphingobacteriia</taxon>
        <taxon>Sphingobacteriales</taxon>
        <taxon>Sphingobacteriaceae</taxon>
        <taxon>Pedobacter</taxon>
    </lineage>
</organism>
<dbReference type="GO" id="GO:0043565">
    <property type="term" value="F:sequence-specific DNA binding"/>
    <property type="evidence" value="ECO:0007669"/>
    <property type="project" value="InterPro"/>
</dbReference>
<dbReference type="InterPro" id="IPR018060">
    <property type="entry name" value="HTH_AraC"/>
</dbReference>
<dbReference type="OrthoDB" id="799767at2"/>
<dbReference type="PROSITE" id="PS01124">
    <property type="entry name" value="HTH_ARAC_FAMILY_2"/>
    <property type="match status" value="1"/>
</dbReference>
<dbReference type="PRINTS" id="PR00032">
    <property type="entry name" value="HTHARAC"/>
</dbReference>
<dbReference type="InterPro" id="IPR020449">
    <property type="entry name" value="Tscrpt_reg_AraC-type_HTH"/>
</dbReference>
<dbReference type="PANTHER" id="PTHR47893">
    <property type="entry name" value="REGULATORY PROTEIN PCHR"/>
    <property type="match status" value="1"/>
</dbReference>
<keyword evidence="6" id="KW-1185">Reference proteome</keyword>
<dbReference type="PROSITE" id="PS00041">
    <property type="entry name" value="HTH_ARAC_FAMILY_1"/>
    <property type="match status" value="1"/>
</dbReference>
<dbReference type="Pfam" id="PF12833">
    <property type="entry name" value="HTH_18"/>
    <property type="match status" value="1"/>
</dbReference>
<dbReference type="PANTHER" id="PTHR47893:SF1">
    <property type="entry name" value="REGULATORY PROTEIN PCHR"/>
    <property type="match status" value="1"/>
</dbReference>
<dbReference type="Gene3D" id="1.10.10.60">
    <property type="entry name" value="Homeodomain-like"/>
    <property type="match status" value="1"/>
</dbReference>
<reference evidence="5 6" key="1">
    <citation type="submission" date="2019-04" db="EMBL/GenBank/DDBJ databases">
        <title>Pedobacter sp. AR-2-6 sp. nov., isolated from Arctic soil.</title>
        <authorList>
            <person name="Dahal R.H."/>
            <person name="Kim D.-U."/>
        </authorList>
    </citation>
    <scope>NUCLEOTIDE SEQUENCE [LARGE SCALE GENOMIC DNA]</scope>
    <source>
        <strain evidence="5 6">AR-2-6</strain>
    </source>
</reference>
<name>A0A4U1C658_9SPHI</name>
<dbReference type="InterPro" id="IPR053142">
    <property type="entry name" value="PchR_regulatory_protein"/>
</dbReference>
<accession>A0A4U1C658</accession>
<evidence type="ECO:0000259" key="4">
    <source>
        <dbReference type="PROSITE" id="PS01124"/>
    </source>
</evidence>
<gene>
    <name evidence="5" type="ORF">FA045_09410</name>
</gene>
<dbReference type="RefSeq" id="WP_136876810.1">
    <property type="nucleotide sequence ID" value="NZ_SWBO01000004.1"/>
</dbReference>
<comment type="caution">
    <text evidence="5">The sequence shown here is derived from an EMBL/GenBank/DDBJ whole genome shotgun (WGS) entry which is preliminary data.</text>
</comment>